<comment type="caution">
    <text evidence="2">The sequence shown here is derived from an EMBL/GenBank/DDBJ whole genome shotgun (WGS) entry which is preliminary data.</text>
</comment>
<gene>
    <name evidence="2" type="ORF">CM19_06900</name>
</gene>
<organism evidence="2 3">
    <name type="scientific">Candidatus Acidianus copahuensis</name>
    <dbReference type="NCBI Taxonomy" id="1160895"/>
    <lineage>
        <taxon>Archaea</taxon>
        <taxon>Thermoproteota</taxon>
        <taxon>Thermoprotei</taxon>
        <taxon>Sulfolobales</taxon>
        <taxon>Sulfolobaceae</taxon>
        <taxon>Acidianus</taxon>
    </lineage>
</organism>
<keyword evidence="1" id="KW-1133">Transmembrane helix</keyword>
<keyword evidence="1" id="KW-0812">Transmembrane</keyword>
<keyword evidence="1" id="KW-0472">Membrane</keyword>
<name>A0A031LPV9_9CREN</name>
<protein>
    <submittedName>
        <fullName evidence="2">Uncharacterized protein</fullName>
    </submittedName>
</protein>
<accession>A0A031LPV9</accession>
<evidence type="ECO:0000256" key="1">
    <source>
        <dbReference type="SAM" id="Phobius"/>
    </source>
</evidence>
<dbReference type="EMBL" id="JFZT01000039">
    <property type="protein sequence ID" value="EZQ07122.1"/>
    <property type="molecule type" value="Genomic_DNA"/>
</dbReference>
<evidence type="ECO:0000313" key="2">
    <source>
        <dbReference type="EMBL" id="EZQ07122.1"/>
    </source>
</evidence>
<dbReference type="Proteomes" id="UP000024332">
    <property type="component" value="Unassembled WGS sequence"/>
</dbReference>
<sequence length="74" mass="8822">MYTIPCFIVVSLIFRNIIYVLPALPLIYILYIKNKIPRINNQKTLQQFPKRLYNKNPNNIKFDKKGIFMLSFNA</sequence>
<proteinExistence type="predicted"/>
<reference evidence="2 3" key="1">
    <citation type="submission" date="2014-03" db="EMBL/GenBank/DDBJ databases">
        <title>Draft genome sequence of the novel thermoacidophilic archaea Acidianus copahuensis ALE1 strain, isolated from Copahue volcanic area in Neuquen Argentina.</title>
        <authorList>
            <person name="Urbieta M.S."/>
            <person name="Rascovan N."/>
            <person name="Castro C."/>
            <person name="Revale S."/>
            <person name="Giaveno M.A."/>
            <person name="Vazquez M.P."/>
            <person name="Donati E.R."/>
        </authorList>
    </citation>
    <scope>NUCLEOTIDE SEQUENCE [LARGE SCALE GENOMIC DNA]</scope>
    <source>
        <strain evidence="2 3">ALE1</strain>
    </source>
</reference>
<evidence type="ECO:0000313" key="3">
    <source>
        <dbReference type="Proteomes" id="UP000024332"/>
    </source>
</evidence>
<keyword evidence="3" id="KW-1185">Reference proteome</keyword>
<dbReference type="AlphaFoldDB" id="A0A031LPV9"/>
<feature type="transmembrane region" description="Helical" evidence="1">
    <location>
        <begin position="12"/>
        <end position="32"/>
    </location>
</feature>